<evidence type="ECO:0000259" key="8">
    <source>
        <dbReference type="SMART" id="SM00244"/>
    </source>
</evidence>
<feature type="compositionally biased region" description="Gly residues" evidence="7">
    <location>
        <begin position="60"/>
        <end position="77"/>
    </location>
</feature>
<dbReference type="EMBL" id="CADIKM010000030">
    <property type="protein sequence ID" value="CAB3798706.1"/>
    <property type="molecule type" value="Genomic_DNA"/>
</dbReference>
<dbReference type="SUPFAM" id="SSF117892">
    <property type="entry name" value="Band 7/SPFH domain"/>
    <property type="match status" value="1"/>
</dbReference>
<evidence type="ECO:0000256" key="6">
    <source>
        <dbReference type="RuleBase" id="RU364113"/>
    </source>
</evidence>
<evidence type="ECO:0000256" key="4">
    <source>
        <dbReference type="ARBA" id="ARBA00022989"/>
    </source>
</evidence>
<dbReference type="Pfam" id="PF01145">
    <property type="entry name" value="Band_7"/>
    <property type="match status" value="1"/>
</dbReference>
<sequence length="520" mass="54134">MRENRQLMLKNDQRKRWLRVPDDSLNATLSLAVPSAVPAAKPAMRLVAWAMAMLAMNDPRGGGGGGGPGGPGSRGPQGGPPDLDELWRDFNRRLSRLFSGKGNGSGAPQRPSHARRNLSLIVVGVLIAVWIGNGVFVVPDGQAGVVLRFGQYQNTVPAGVQWHLPFPIESDEIVNVTEVRSVDIGRLNVVPGTNMKDASMLTRDGDIVDVRFTVQFRVSDAKDFLFNNVDPESAVTQAAQVAARELVGKRPLTDVLGANRAELATQLNAAIQASLDRYKTGIALVGVTVQSTQPPEQVQAAFADAAKAAQDSDKVQADARVYANSILPGALGDAAKTIEQAEGYKQRVVTEAQGNADRFTRVLAEYQKAPAVTRERMYIETMQQIYTNATKVLIDSKGGNTVYLPLDKLLAQNGVGPKADAAPGAAAPAAVAPPAVTPGAGASAPASNVPAGASTGANAGASDAGNAANSAASPAISSSGDPAVTVVPDAASAAAPASNASSGDDRAQLFRSREDSKDIR</sequence>
<comment type="function">
    <text evidence="6">HflC and HflK could encode or regulate a protease.</text>
</comment>
<proteinExistence type="inferred from homology"/>
<dbReference type="Pfam" id="PF12221">
    <property type="entry name" value="HflK_N"/>
    <property type="match status" value="1"/>
</dbReference>
<dbReference type="Gene3D" id="3.30.479.30">
    <property type="entry name" value="Band 7 domain"/>
    <property type="match status" value="1"/>
</dbReference>
<accession>A0A6S7BFJ7</accession>
<gene>
    <name evidence="9" type="ORF">LMG28138_04508</name>
</gene>
<organism evidence="9 10">
    <name type="scientific">Pararobbsia alpina</name>
    <dbReference type="NCBI Taxonomy" id="621374"/>
    <lineage>
        <taxon>Bacteria</taxon>
        <taxon>Pseudomonadati</taxon>
        <taxon>Pseudomonadota</taxon>
        <taxon>Betaproteobacteria</taxon>
        <taxon>Burkholderiales</taxon>
        <taxon>Burkholderiaceae</taxon>
        <taxon>Pararobbsia</taxon>
    </lineage>
</organism>
<evidence type="ECO:0000256" key="7">
    <source>
        <dbReference type="SAM" id="MobiDB-lite"/>
    </source>
</evidence>
<dbReference type="PANTHER" id="PTHR43327">
    <property type="entry name" value="STOMATIN-LIKE PROTEIN 2, MITOCHONDRIAL"/>
    <property type="match status" value="1"/>
</dbReference>
<feature type="compositionally biased region" description="Low complexity" evidence="7">
    <location>
        <begin position="430"/>
        <end position="502"/>
    </location>
</feature>
<evidence type="ECO:0000256" key="2">
    <source>
        <dbReference type="ARBA" id="ARBA00006971"/>
    </source>
</evidence>
<dbReference type="InterPro" id="IPR036013">
    <property type="entry name" value="Band_7/SPFH_dom_sf"/>
</dbReference>
<dbReference type="InterPro" id="IPR010201">
    <property type="entry name" value="HflK"/>
</dbReference>
<dbReference type="InterPro" id="IPR001107">
    <property type="entry name" value="Band_7"/>
</dbReference>
<comment type="subunit">
    <text evidence="6">HflC and HflK may interact to form a multimeric complex.</text>
</comment>
<dbReference type="InterPro" id="IPR020980">
    <property type="entry name" value="Membrane_HflK_N"/>
</dbReference>
<keyword evidence="3 6" id="KW-0812">Transmembrane</keyword>
<keyword evidence="10" id="KW-1185">Reference proteome</keyword>
<comment type="subcellular location">
    <subcellularLocation>
        <location evidence="1">Membrane</location>
        <topology evidence="1">Single-pass membrane protein</topology>
    </subcellularLocation>
</comment>
<protein>
    <recommendedName>
        <fullName evidence="6">Protein HflK</fullName>
    </recommendedName>
</protein>
<dbReference type="GO" id="GO:0016020">
    <property type="term" value="C:membrane"/>
    <property type="evidence" value="ECO:0007669"/>
    <property type="project" value="UniProtKB-SubCell"/>
</dbReference>
<dbReference type="SMART" id="SM00244">
    <property type="entry name" value="PHB"/>
    <property type="match status" value="1"/>
</dbReference>
<dbReference type="PANTHER" id="PTHR43327:SF2">
    <property type="entry name" value="MODULATOR OF FTSH PROTEASE HFLK"/>
    <property type="match status" value="1"/>
</dbReference>
<evidence type="ECO:0000313" key="9">
    <source>
        <dbReference type="EMBL" id="CAB3798706.1"/>
    </source>
</evidence>
<dbReference type="AlphaFoldDB" id="A0A6S7BFJ7"/>
<evidence type="ECO:0000256" key="1">
    <source>
        <dbReference type="ARBA" id="ARBA00004167"/>
    </source>
</evidence>
<evidence type="ECO:0000256" key="3">
    <source>
        <dbReference type="ARBA" id="ARBA00022692"/>
    </source>
</evidence>
<dbReference type="CDD" id="cd03404">
    <property type="entry name" value="SPFH_HflK"/>
    <property type="match status" value="1"/>
</dbReference>
<dbReference type="Proteomes" id="UP000494115">
    <property type="component" value="Unassembled WGS sequence"/>
</dbReference>
<feature type="domain" description="Band 7" evidence="8">
    <location>
        <begin position="133"/>
        <end position="306"/>
    </location>
</feature>
<feature type="region of interest" description="Disordered" evidence="7">
    <location>
        <begin position="430"/>
        <end position="520"/>
    </location>
</feature>
<comment type="similarity">
    <text evidence="2 6">Belongs to the band 7/mec-2 family. HflK subfamily.</text>
</comment>
<feature type="compositionally biased region" description="Basic and acidic residues" evidence="7">
    <location>
        <begin position="503"/>
        <end position="520"/>
    </location>
</feature>
<evidence type="ECO:0000313" key="10">
    <source>
        <dbReference type="Proteomes" id="UP000494115"/>
    </source>
</evidence>
<keyword evidence="5 6" id="KW-0472">Membrane</keyword>
<reference evidence="9 10" key="1">
    <citation type="submission" date="2020-04" db="EMBL/GenBank/DDBJ databases">
        <authorList>
            <person name="De Canck E."/>
        </authorList>
    </citation>
    <scope>NUCLEOTIDE SEQUENCE [LARGE SCALE GENOMIC DNA]</scope>
    <source>
        <strain evidence="9 10">LMG 28138</strain>
    </source>
</reference>
<dbReference type="NCBIfam" id="TIGR01933">
    <property type="entry name" value="hflK"/>
    <property type="match status" value="1"/>
</dbReference>
<feature type="region of interest" description="Disordered" evidence="7">
    <location>
        <begin position="59"/>
        <end position="84"/>
    </location>
</feature>
<keyword evidence="4 6" id="KW-1133">Transmembrane helix</keyword>
<dbReference type="InterPro" id="IPR050710">
    <property type="entry name" value="Band7/mec-2_domain"/>
</dbReference>
<evidence type="ECO:0000256" key="5">
    <source>
        <dbReference type="ARBA" id="ARBA00023136"/>
    </source>
</evidence>
<name>A0A6S7BFJ7_9BURK</name>
<feature type="transmembrane region" description="Helical" evidence="6">
    <location>
        <begin position="118"/>
        <end position="138"/>
    </location>
</feature>